<sequence length="122" mass="13983">MVPSRDRDRDLSACKAECDNHSTRNPEQTGNHIPKIVFDFTVPLKNGRVSCESSRKIRKWLQIYKFEPSIHGVMVRQGSNRRPFACKANVITITSEHSLEGSQSISMSLFDFNCNLKLRVSW</sequence>
<protein>
    <submittedName>
        <fullName evidence="1">Uncharacterized protein</fullName>
    </submittedName>
</protein>
<evidence type="ECO:0000313" key="2">
    <source>
        <dbReference type="Proteomes" id="UP000499080"/>
    </source>
</evidence>
<organism evidence="1 2">
    <name type="scientific">Araneus ventricosus</name>
    <name type="common">Orbweaver spider</name>
    <name type="synonym">Epeira ventricosa</name>
    <dbReference type="NCBI Taxonomy" id="182803"/>
    <lineage>
        <taxon>Eukaryota</taxon>
        <taxon>Metazoa</taxon>
        <taxon>Ecdysozoa</taxon>
        <taxon>Arthropoda</taxon>
        <taxon>Chelicerata</taxon>
        <taxon>Arachnida</taxon>
        <taxon>Araneae</taxon>
        <taxon>Araneomorphae</taxon>
        <taxon>Entelegynae</taxon>
        <taxon>Araneoidea</taxon>
        <taxon>Araneidae</taxon>
        <taxon>Araneus</taxon>
    </lineage>
</organism>
<accession>A0A4Y2TWZ3</accession>
<evidence type="ECO:0000313" key="1">
    <source>
        <dbReference type="EMBL" id="GBO03970.1"/>
    </source>
</evidence>
<comment type="caution">
    <text evidence="1">The sequence shown here is derived from an EMBL/GenBank/DDBJ whole genome shotgun (WGS) entry which is preliminary data.</text>
</comment>
<keyword evidence="2" id="KW-1185">Reference proteome</keyword>
<proteinExistence type="predicted"/>
<reference evidence="1 2" key="1">
    <citation type="journal article" date="2019" name="Sci. Rep.">
        <title>Orb-weaving spider Araneus ventricosus genome elucidates the spidroin gene catalogue.</title>
        <authorList>
            <person name="Kono N."/>
            <person name="Nakamura H."/>
            <person name="Ohtoshi R."/>
            <person name="Moran D.A.P."/>
            <person name="Shinohara A."/>
            <person name="Yoshida Y."/>
            <person name="Fujiwara M."/>
            <person name="Mori M."/>
            <person name="Tomita M."/>
            <person name="Arakawa K."/>
        </authorList>
    </citation>
    <scope>NUCLEOTIDE SEQUENCE [LARGE SCALE GENOMIC DNA]</scope>
</reference>
<dbReference type="Proteomes" id="UP000499080">
    <property type="component" value="Unassembled WGS sequence"/>
</dbReference>
<gene>
    <name evidence="1" type="ORF">AVEN_4138_1</name>
</gene>
<dbReference type="EMBL" id="BGPR01031095">
    <property type="protein sequence ID" value="GBO03970.1"/>
    <property type="molecule type" value="Genomic_DNA"/>
</dbReference>
<dbReference type="AlphaFoldDB" id="A0A4Y2TWZ3"/>
<name>A0A4Y2TWZ3_ARAVE</name>